<organism evidence="2 3">
    <name type="scientific">Gigaspora rosea</name>
    <dbReference type="NCBI Taxonomy" id="44941"/>
    <lineage>
        <taxon>Eukaryota</taxon>
        <taxon>Fungi</taxon>
        <taxon>Fungi incertae sedis</taxon>
        <taxon>Mucoromycota</taxon>
        <taxon>Glomeromycotina</taxon>
        <taxon>Glomeromycetes</taxon>
        <taxon>Diversisporales</taxon>
        <taxon>Gigasporaceae</taxon>
        <taxon>Gigaspora</taxon>
    </lineage>
</organism>
<reference evidence="2 3" key="1">
    <citation type="submission" date="2018-06" db="EMBL/GenBank/DDBJ databases">
        <title>Comparative genomics reveals the genomic features of Rhizophagus irregularis, R. cerebriforme, R. diaphanum and Gigaspora rosea, and their symbiotic lifestyle signature.</title>
        <authorList>
            <person name="Morin E."/>
            <person name="San Clemente H."/>
            <person name="Chen E.C.H."/>
            <person name="De La Providencia I."/>
            <person name="Hainaut M."/>
            <person name="Kuo A."/>
            <person name="Kohler A."/>
            <person name="Murat C."/>
            <person name="Tang N."/>
            <person name="Roy S."/>
            <person name="Loubradou J."/>
            <person name="Henrissat B."/>
            <person name="Grigoriev I.V."/>
            <person name="Corradi N."/>
            <person name="Roux C."/>
            <person name="Martin F.M."/>
        </authorList>
    </citation>
    <scope>NUCLEOTIDE SEQUENCE [LARGE SCALE GENOMIC DNA]</scope>
    <source>
        <strain evidence="2 3">DAOM 194757</strain>
    </source>
</reference>
<evidence type="ECO:0000313" key="3">
    <source>
        <dbReference type="Proteomes" id="UP000266673"/>
    </source>
</evidence>
<dbReference type="AlphaFoldDB" id="A0A397UM63"/>
<gene>
    <name evidence="2" type="ORF">C2G38_197970</name>
</gene>
<name>A0A397UM63_9GLOM</name>
<keyword evidence="3" id="KW-1185">Reference proteome</keyword>
<evidence type="ECO:0000256" key="1">
    <source>
        <dbReference type="SAM" id="MobiDB-lite"/>
    </source>
</evidence>
<proteinExistence type="predicted"/>
<protein>
    <submittedName>
        <fullName evidence="2">Uncharacterized protein</fullName>
    </submittedName>
</protein>
<comment type="caution">
    <text evidence="2">The sequence shown here is derived from an EMBL/GenBank/DDBJ whole genome shotgun (WGS) entry which is preliminary data.</text>
</comment>
<evidence type="ECO:0000313" key="2">
    <source>
        <dbReference type="EMBL" id="RIB10338.1"/>
    </source>
</evidence>
<feature type="compositionally biased region" description="Basic and acidic residues" evidence="1">
    <location>
        <begin position="178"/>
        <end position="224"/>
    </location>
</feature>
<dbReference type="EMBL" id="QKWP01001263">
    <property type="protein sequence ID" value="RIB10338.1"/>
    <property type="molecule type" value="Genomic_DNA"/>
</dbReference>
<sequence length="230" mass="26470">MGKRKFCKWLRSGVIEKNIKDTLNATLKALYDVCPLNTTNNALHDSLYDVLHNDSDFRKKSQAHILVLGWLEDEKLSSSSSSSCKLSKETVVFKKSKLCSANITYGNVNSYNNEIIVFKKSKLCSANITYGNVNSYNNEITRGNHVEVFAKKKNFDNEINKSNMDLPQEEIIRSEEINVKSESSKDNKVVEGHKSNEKREDYHEKKRKLDRENSETSQKKKDYMMRTLGK</sequence>
<dbReference type="Proteomes" id="UP000266673">
    <property type="component" value="Unassembled WGS sequence"/>
</dbReference>
<feature type="region of interest" description="Disordered" evidence="1">
    <location>
        <begin position="178"/>
        <end position="230"/>
    </location>
</feature>
<accession>A0A397UM63</accession>